<gene>
    <name evidence="2" type="ORF">JYU34_010001</name>
</gene>
<dbReference type="EMBL" id="JAHIBW010000014">
    <property type="protein sequence ID" value="KAG7304659.1"/>
    <property type="molecule type" value="Genomic_DNA"/>
</dbReference>
<keyword evidence="3" id="KW-1185">Reference proteome</keyword>
<evidence type="ECO:0000313" key="2">
    <source>
        <dbReference type="EMBL" id="KAG7304659.1"/>
    </source>
</evidence>
<feature type="transmembrane region" description="Helical" evidence="1">
    <location>
        <begin position="111"/>
        <end position="131"/>
    </location>
</feature>
<evidence type="ECO:0000256" key="1">
    <source>
        <dbReference type="SAM" id="Phobius"/>
    </source>
</evidence>
<evidence type="ECO:0000313" key="3">
    <source>
        <dbReference type="Proteomes" id="UP000823941"/>
    </source>
</evidence>
<keyword evidence="1" id="KW-0472">Membrane</keyword>
<accession>A0ABQ7QHJ1</accession>
<comment type="caution">
    <text evidence="2">The sequence shown here is derived from an EMBL/GenBank/DDBJ whole genome shotgun (WGS) entry which is preliminary data.</text>
</comment>
<sequence>MLEEERELVIKALYLDAAGTNIHALQKIGQEVLDNVYLIVITNIPTNEITENIEERDAITEIVQLVLNVNQKENAVREKWSSNVKTTTEAAAIARMHKLQHHVLLVRELKMIIGIIIMIFCLLLKNSFKLLGLRIKQKFMKDILL</sequence>
<dbReference type="Proteomes" id="UP000823941">
    <property type="component" value="Chromosome 14"/>
</dbReference>
<keyword evidence="1" id="KW-1133">Transmembrane helix</keyword>
<reference evidence="2 3" key="1">
    <citation type="submission" date="2021-06" db="EMBL/GenBank/DDBJ databases">
        <title>A haploid diamondback moth (Plutella xylostella L.) genome assembly resolves 31 chromosomes and identifies a diamide resistance mutation.</title>
        <authorList>
            <person name="Ward C.M."/>
            <person name="Perry K.D."/>
            <person name="Baker G."/>
            <person name="Powis K."/>
            <person name="Heckel D.G."/>
            <person name="Baxter S.W."/>
        </authorList>
    </citation>
    <scope>NUCLEOTIDE SEQUENCE [LARGE SCALE GENOMIC DNA]</scope>
    <source>
        <strain evidence="2 3">LV</strain>
        <tissue evidence="2">Single pupa</tissue>
    </source>
</reference>
<name>A0ABQ7QHJ1_PLUXY</name>
<proteinExistence type="predicted"/>
<protein>
    <submittedName>
        <fullName evidence="2">Uncharacterized protein</fullName>
    </submittedName>
</protein>
<organism evidence="2 3">
    <name type="scientific">Plutella xylostella</name>
    <name type="common">Diamondback moth</name>
    <name type="synonym">Plutella maculipennis</name>
    <dbReference type="NCBI Taxonomy" id="51655"/>
    <lineage>
        <taxon>Eukaryota</taxon>
        <taxon>Metazoa</taxon>
        <taxon>Ecdysozoa</taxon>
        <taxon>Arthropoda</taxon>
        <taxon>Hexapoda</taxon>
        <taxon>Insecta</taxon>
        <taxon>Pterygota</taxon>
        <taxon>Neoptera</taxon>
        <taxon>Endopterygota</taxon>
        <taxon>Lepidoptera</taxon>
        <taxon>Glossata</taxon>
        <taxon>Ditrysia</taxon>
        <taxon>Yponomeutoidea</taxon>
        <taxon>Plutellidae</taxon>
        <taxon>Plutella</taxon>
    </lineage>
</organism>
<keyword evidence="1" id="KW-0812">Transmembrane</keyword>